<dbReference type="PANTHER" id="PTHR43777">
    <property type="entry name" value="MOLYBDENUM COFACTOR CYTIDYLYLTRANSFERASE"/>
    <property type="match status" value="1"/>
</dbReference>
<sequence length="222" mass="23245">MPADRARDELPVVTPSADATPPSTPSTVVGVLLAAGTSSRYGDANKLLAPLDGEPLVRRAARALRDSGVDRVVVVLGHDADRVRDALTGLSVDLIENPDYERGQATSVAAGVRAARDAGADAAVFALGDMPFVAPASVDALLAVYATRKWTALAAAYEGRRGNPVLFDARHFDALADVDGDVGGKSILLDGERSALVETGDPGVRRDIDTREAYQEALADRE</sequence>
<evidence type="ECO:0000259" key="2">
    <source>
        <dbReference type="Pfam" id="PF12804"/>
    </source>
</evidence>
<dbReference type="Pfam" id="PF12804">
    <property type="entry name" value="NTP_transf_3"/>
    <property type="match status" value="1"/>
</dbReference>
<dbReference type="PANTHER" id="PTHR43777:SF1">
    <property type="entry name" value="MOLYBDENUM COFACTOR CYTIDYLYLTRANSFERASE"/>
    <property type="match status" value="1"/>
</dbReference>
<evidence type="ECO:0000313" key="4">
    <source>
        <dbReference type="Proteomes" id="UP000607197"/>
    </source>
</evidence>
<feature type="compositionally biased region" description="Basic and acidic residues" evidence="1">
    <location>
        <begin position="1"/>
        <end position="10"/>
    </location>
</feature>
<proteinExistence type="predicted"/>
<reference evidence="3" key="1">
    <citation type="journal article" date="2014" name="Int. J. Syst. Evol. Microbiol.">
        <title>Complete genome sequence of Corynebacterium casei LMG S-19264T (=DSM 44701T), isolated from a smear-ripened cheese.</title>
        <authorList>
            <consortium name="US DOE Joint Genome Institute (JGI-PGF)"/>
            <person name="Walter F."/>
            <person name="Albersmeier A."/>
            <person name="Kalinowski J."/>
            <person name="Ruckert C."/>
        </authorList>
    </citation>
    <scope>NUCLEOTIDE SEQUENCE</scope>
    <source>
        <strain evidence="3">JCM 19596</strain>
    </source>
</reference>
<dbReference type="SUPFAM" id="SSF53448">
    <property type="entry name" value="Nucleotide-diphospho-sugar transferases"/>
    <property type="match status" value="1"/>
</dbReference>
<dbReference type="AlphaFoldDB" id="A0A830F2I6"/>
<dbReference type="InterPro" id="IPR029044">
    <property type="entry name" value="Nucleotide-diphossugar_trans"/>
</dbReference>
<dbReference type="EMBL" id="BMPG01000002">
    <property type="protein sequence ID" value="GGL56350.1"/>
    <property type="molecule type" value="Genomic_DNA"/>
</dbReference>
<dbReference type="Gene3D" id="3.90.550.10">
    <property type="entry name" value="Spore Coat Polysaccharide Biosynthesis Protein SpsA, Chain A"/>
    <property type="match status" value="1"/>
</dbReference>
<dbReference type="GO" id="GO:0016779">
    <property type="term" value="F:nucleotidyltransferase activity"/>
    <property type="evidence" value="ECO:0007669"/>
    <property type="project" value="UniProtKB-ARBA"/>
</dbReference>
<feature type="domain" description="MobA-like NTP transferase" evidence="2">
    <location>
        <begin position="30"/>
        <end position="189"/>
    </location>
</feature>
<name>A0A830F2I6_9EURY</name>
<reference evidence="3" key="2">
    <citation type="submission" date="2020-09" db="EMBL/GenBank/DDBJ databases">
        <authorList>
            <person name="Sun Q."/>
            <person name="Ohkuma M."/>
        </authorList>
    </citation>
    <scope>NUCLEOTIDE SEQUENCE</scope>
    <source>
        <strain evidence="3">JCM 19596</strain>
    </source>
</reference>
<keyword evidence="4" id="KW-1185">Reference proteome</keyword>
<feature type="region of interest" description="Disordered" evidence="1">
    <location>
        <begin position="1"/>
        <end position="25"/>
    </location>
</feature>
<dbReference type="Proteomes" id="UP000607197">
    <property type="component" value="Unassembled WGS sequence"/>
</dbReference>
<dbReference type="RefSeq" id="WP_188977164.1">
    <property type="nucleotide sequence ID" value="NZ_BMPG01000002.1"/>
</dbReference>
<accession>A0A830F2I6</accession>
<gene>
    <name evidence="3" type="ORF">GCM10009039_13080</name>
</gene>
<evidence type="ECO:0000256" key="1">
    <source>
        <dbReference type="SAM" id="MobiDB-lite"/>
    </source>
</evidence>
<dbReference type="InterPro" id="IPR025877">
    <property type="entry name" value="MobA-like_NTP_Trfase"/>
</dbReference>
<dbReference type="CDD" id="cd04182">
    <property type="entry name" value="GT_2_like_f"/>
    <property type="match status" value="1"/>
</dbReference>
<comment type="caution">
    <text evidence="3">The sequence shown here is derived from an EMBL/GenBank/DDBJ whole genome shotgun (WGS) entry which is preliminary data.</text>
</comment>
<feature type="compositionally biased region" description="Low complexity" evidence="1">
    <location>
        <begin position="13"/>
        <end position="25"/>
    </location>
</feature>
<evidence type="ECO:0000313" key="3">
    <source>
        <dbReference type="EMBL" id="GGL56350.1"/>
    </source>
</evidence>
<dbReference type="OrthoDB" id="28434at2157"/>
<organism evidence="3 4">
    <name type="scientific">Halocalculus aciditolerans</name>
    <dbReference type="NCBI Taxonomy" id="1383812"/>
    <lineage>
        <taxon>Archaea</taxon>
        <taxon>Methanobacteriati</taxon>
        <taxon>Methanobacteriota</taxon>
        <taxon>Stenosarchaea group</taxon>
        <taxon>Halobacteria</taxon>
        <taxon>Halobacteriales</taxon>
        <taxon>Halobacteriaceae</taxon>
        <taxon>Halocalculus</taxon>
    </lineage>
</organism>
<protein>
    <recommendedName>
        <fullName evidence="2">MobA-like NTP transferase domain-containing protein</fullName>
    </recommendedName>
</protein>